<dbReference type="OrthoDB" id="9808061at2"/>
<dbReference type="EMBL" id="QPJJ01000030">
    <property type="protein sequence ID" value="RCW62167.1"/>
    <property type="molecule type" value="Genomic_DNA"/>
</dbReference>
<evidence type="ECO:0000313" key="1">
    <source>
        <dbReference type="EMBL" id="RCW62167.1"/>
    </source>
</evidence>
<organism evidence="1 2">
    <name type="scientific">Saliterribacillus persicus</name>
    <dbReference type="NCBI Taxonomy" id="930114"/>
    <lineage>
        <taxon>Bacteria</taxon>
        <taxon>Bacillati</taxon>
        <taxon>Bacillota</taxon>
        <taxon>Bacilli</taxon>
        <taxon>Bacillales</taxon>
        <taxon>Bacillaceae</taxon>
        <taxon>Saliterribacillus</taxon>
    </lineage>
</organism>
<dbReference type="Proteomes" id="UP000252585">
    <property type="component" value="Unassembled WGS sequence"/>
</dbReference>
<dbReference type="NCBIfam" id="NF047593">
    <property type="entry name" value="IS66_ISAeme5_TnpA"/>
    <property type="match status" value="1"/>
</dbReference>
<accession>A0A368X6Y2</accession>
<comment type="caution">
    <text evidence="1">The sequence shown here is derived from an EMBL/GenBank/DDBJ whole genome shotgun (WGS) entry which is preliminary data.</text>
</comment>
<sequence>MSDKQLEWETKMDQWSESGLSMAAWCRKENINIHQMYYWKRKFDHQTDNPSSSDWLEISHSAETDEHSSIIIKVDRLSVEVKPQVDRQLLSDVIHLLKYQ</sequence>
<dbReference type="AlphaFoldDB" id="A0A368X6Y2"/>
<keyword evidence="2" id="KW-1185">Reference proteome</keyword>
<evidence type="ECO:0008006" key="3">
    <source>
        <dbReference type="Google" id="ProtNLM"/>
    </source>
</evidence>
<name>A0A368X6Y2_9BACI</name>
<proteinExistence type="predicted"/>
<gene>
    <name evidence="1" type="ORF">DFR57_1303</name>
</gene>
<evidence type="ECO:0000313" key="2">
    <source>
        <dbReference type="Proteomes" id="UP000252585"/>
    </source>
</evidence>
<protein>
    <recommendedName>
        <fullName evidence="3">Transposase</fullName>
    </recommendedName>
</protein>
<reference evidence="1 2" key="1">
    <citation type="submission" date="2018-07" db="EMBL/GenBank/DDBJ databases">
        <title>Genomic Encyclopedia of Type Strains, Phase IV (KMG-IV): sequencing the most valuable type-strain genomes for metagenomic binning, comparative biology and taxonomic classification.</title>
        <authorList>
            <person name="Goeker M."/>
        </authorList>
    </citation>
    <scope>NUCLEOTIDE SEQUENCE [LARGE SCALE GENOMIC DNA]</scope>
    <source>
        <strain evidence="1 2">DSM 27696</strain>
    </source>
</reference>
<dbReference type="RefSeq" id="WP_114354614.1">
    <property type="nucleotide sequence ID" value="NZ_QPJJ01000030.1"/>
</dbReference>